<name>A0A512IS12_9HYPH</name>
<dbReference type="AlphaFoldDB" id="A0A512IS12"/>
<evidence type="ECO:0000313" key="2">
    <source>
        <dbReference type="EMBL" id="GEP00497.1"/>
    </source>
</evidence>
<organism evidence="2 3">
    <name type="scientific">Methylobacterium haplocladii</name>
    <dbReference type="NCBI Taxonomy" id="1176176"/>
    <lineage>
        <taxon>Bacteria</taxon>
        <taxon>Pseudomonadati</taxon>
        <taxon>Pseudomonadota</taxon>
        <taxon>Alphaproteobacteria</taxon>
        <taxon>Hyphomicrobiales</taxon>
        <taxon>Methylobacteriaceae</taxon>
        <taxon>Methylobacterium</taxon>
    </lineage>
</organism>
<sequence>MALAIGVTCLSGVPAEAAGRPQAKAARHIAKAPRTTPAKAARTATPSLEAKATELQTASTTPTGVWTSGEQERACFRGRRKLWQPGEGWVVKKVNLCP</sequence>
<dbReference type="OrthoDB" id="8004851at2"/>
<feature type="compositionally biased region" description="Polar residues" evidence="1">
    <location>
        <begin position="54"/>
        <end position="69"/>
    </location>
</feature>
<comment type="caution">
    <text evidence="2">The sequence shown here is derived from an EMBL/GenBank/DDBJ whole genome shotgun (WGS) entry which is preliminary data.</text>
</comment>
<dbReference type="EMBL" id="BJZT01000031">
    <property type="protein sequence ID" value="GEP00497.1"/>
    <property type="molecule type" value="Genomic_DNA"/>
</dbReference>
<proteinExistence type="predicted"/>
<evidence type="ECO:0000256" key="1">
    <source>
        <dbReference type="SAM" id="MobiDB-lite"/>
    </source>
</evidence>
<dbReference type="RefSeq" id="WP_147079831.1">
    <property type="nucleotide sequence ID" value="NZ_BJZT01000031.1"/>
</dbReference>
<accession>A0A512IS12</accession>
<dbReference type="Proteomes" id="UP000321258">
    <property type="component" value="Unassembled WGS sequence"/>
</dbReference>
<evidence type="ECO:0000313" key="3">
    <source>
        <dbReference type="Proteomes" id="UP000321258"/>
    </source>
</evidence>
<reference evidence="2 3" key="1">
    <citation type="submission" date="2019-07" db="EMBL/GenBank/DDBJ databases">
        <title>Whole genome shotgun sequence of Methylobacterium haplocladii NBRC 107714.</title>
        <authorList>
            <person name="Hosoyama A."/>
            <person name="Uohara A."/>
            <person name="Ohji S."/>
            <person name="Ichikawa N."/>
        </authorList>
    </citation>
    <scope>NUCLEOTIDE SEQUENCE [LARGE SCALE GENOMIC DNA]</scope>
    <source>
        <strain evidence="2 3">NBRC 107714</strain>
    </source>
</reference>
<keyword evidence="3" id="KW-1185">Reference proteome</keyword>
<protein>
    <submittedName>
        <fullName evidence="2">Uncharacterized protein</fullName>
    </submittedName>
</protein>
<gene>
    <name evidence="2" type="ORF">MHA02_28840</name>
</gene>
<feature type="compositionally biased region" description="Low complexity" evidence="1">
    <location>
        <begin position="32"/>
        <end position="46"/>
    </location>
</feature>
<feature type="region of interest" description="Disordered" evidence="1">
    <location>
        <begin position="24"/>
        <end position="69"/>
    </location>
</feature>